<dbReference type="Pfam" id="PF00682">
    <property type="entry name" value="HMGL-like"/>
    <property type="match status" value="1"/>
</dbReference>
<dbReference type="AlphaFoldDB" id="A0A2A7S5A7"/>
<dbReference type="SUPFAM" id="SSF51569">
    <property type="entry name" value="Aldolase"/>
    <property type="match status" value="1"/>
</dbReference>
<organism evidence="4 5">
    <name type="scientific">Burkholderia gladioli</name>
    <name type="common">Pseudomonas marginata</name>
    <name type="synonym">Phytomonas marginata</name>
    <dbReference type="NCBI Taxonomy" id="28095"/>
    <lineage>
        <taxon>Bacteria</taxon>
        <taxon>Pseudomonadati</taxon>
        <taxon>Pseudomonadota</taxon>
        <taxon>Betaproteobacteria</taxon>
        <taxon>Burkholderiales</taxon>
        <taxon>Burkholderiaceae</taxon>
        <taxon>Burkholderia</taxon>
    </lineage>
</organism>
<evidence type="ECO:0000256" key="1">
    <source>
        <dbReference type="ARBA" id="ARBA00022723"/>
    </source>
</evidence>
<dbReference type="EMBL" id="PDDY01000004">
    <property type="protein sequence ID" value="PEH38475.1"/>
    <property type="molecule type" value="Genomic_DNA"/>
</dbReference>
<dbReference type="CDD" id="cd03174">
    <property type="entry name" value="DRE_TIM_metallolyase"/>
    <property type="match status" value="1"/>
</dbReference>
<dbReference type="Proteomes" id="UP000220629">
    <property type="component" value="Unassembled WGS sequence"/>
</dbReference>
<dbReference type="InterPro" id="IPR000891">
    <property type="entry name" value="PYR_CT"/>
</dbReference>
<dbReference type="PANTHER" id="PTHR10277:SF9">
    <property type="entry name" value="2-ISOPROPYLMALATE SYNTHASE 1, CHLOROPLASTIC-RELATED"/>
    <property type="match status" value="1"/>
</dbReference>
<dbReference type="PROSITE" id="PS50991">
    <property type="entry name" value="PYR_CT"/>
    <property type="match status" value="1"/>
</dbReference>
<keyword evidence="1" id="KW-0479">Metal-binding</keyword>
<keyword evidence="2" id="KW-0464">Manganese</keyword>
<dbReference type="InterPro" id="IPR050073">
    <property type="entry name" value="2-IPM_HCS-like"/>
</dbReference>
<evidence type="ECO:0000259" key="3">
    <source>
        <dbReference type="PROSITE" id="PS50991"/>
    </source>
</evidence>
<proteinExistence type="predicted"/>
<dbReference type="PANTHER" id="PTHR10277">
    <property type="entry name" value="HOMOCITRATE SYNTHASE-RELATED"/>
    <property type="match status" value="1"/>
</dbReference>
<gene>
    <name evidence="4" type="ORF">CRM94_29250</name>
</gene>
<evidence type="ECO:0000313" key="5">
    <source>
        <dbReference type="Proteomes" id="UP000220629"/>
    </source>
</evidence>
<dbReference type="RefSeq" id="WP_098154043.1">
    <property type="nucleotide sequence ID" value="NZ_CADEXE010000003.1"/>
</dbReference>
<dbReference type="InterPro" id="IPR013785">
    <property type="entry name" value="Aldolase_TIM"/>
</dbReference>
<accession>A0A2A7S5A7</accession>
<dbReference type="GO" id="GO:0009098">
    <property type="term" value="P:L-leucine biosynthetic process"/>
    <property type="evidence" value="ECO:0007669"/>
    <property type="project" value="TreeGrafter"/>
</dbReference>
<sequence length="468" mass="51760">MSAAPGIAAQVLPDRRYRFRPDIDLMDESLREGAERATVPPTLEAKCDLAEAIAACGVRSIVVGMFPDVPHNIALLAELVRRQQAGRIPAEVRFMVISHVGITMEQSFAALDELARQGTPLGSVWLIAIHSVSDQQIQHLFPVILRKDKQVDFDPARWDADSVDGRRAANLEWFDAFLPTLERYRGGGVMVGLLDAFRADHGHLRDAVDLVARHGIAQVRLVDTAGTCLPHQLEQTVGELVTRHPTLRFYGHFHDDFGMATSNAVVGLSLGLQGVDVSVGGFANRAGHPALAEVAMALRKLYGVELRDFDYHGLYALSRLGERLYGLLENPAQAVTGVITHGIQSGIRTELLNRAPTIFDILDPREIGSSLVRMFGVRSGRDGLLRFLRETRLLDAHGLEPSEALADRLYPLLETEWRRRSAGAHDELRRCIGDYHRALNQSLFTEDEVATWLHTQLTQDTTSPTLSS</sequence>
<feature type="domain" description="Pyruvate carboxyltransferase" evidence="3">
    <location>
        <begin position="198"/>
        <end position="315"/>
    </location>
</feature>
<comment type="caution">
    <text evidence="4">The sequence shown here is derived from an EMBL/GenBank/DDBJ whole genome shotgun (WGS) entry which is preliminary data.</text>
</comment>
<dbReference type="GO" id="GO:0003852">
    <property type="term" value="F:2-isopropylmalate synthase activity"/>
    <property type="evidence" value="ECO:0007669"/>
    <property type="project" value="TreeGrafter"/>
</dbReference>
<evidence type="ECO:0000256" key="2">
    <source>
        <dbReference type="ARBA" id="ARBA00023211"/>
    </source>
</evidence>
<evidence type="ECO:0000313" key="4">
    <source>
        <dbReference type="EMBL" id="PEH38475.1"/>
    </source>
</evidence>
<reference evidence="5" key="1">
    <citation type="submission" date="2017-09" db="EMBL/GenBank/DDBJ databases">
        <title>FDA dAtabase for Regulatory Grade micrObial Sequences (FDA-ARGOS): Supporting development and validation of Infectious Disease Dx tests.</title>
        <authorList>
            <person name="Minogue T."/>
            <person name="Wolcott M."/>
            <person name="Wasieloski L."/>
            <person name="Aguilar W."/>
            <person name="Moore D."/>
            <person name="Tallon L."/>
            <person name="Sadzewicz L."/>
            <person name="Ott S."/>
            <person name="Zhao X."/>
            <person name="Nagaraj S."/>
            <person name="Vavikolanu K."/>
            <person name="Aluvathingal J."/>
            <person name="Nadendla S."/>
            <person name="Sichtig H."/>
        </authorList>
    </citation>
    <scope>NUCLEOTIDE SEQUENCE [LARGE SCALE GENOMIC DNA]</scope>
    <source>
        <strain evidence="5">FDAARGOS_390</strain>
    </source>
</reference>
<dbReference type="Gene3D" id="3.20.20.70">
    <property type="entry name" value="Aldolase class I"/>
    <property type="match status" value="1"/>
</dbReference>
<name>A0A2A7S5A7_BURGA</name>
<protein>
    <submittedName>
        <fullName evidence="4">Homocitrate synthase</fullName>
    </submittedName>
</protein>
<dbReference type="GO" id="GO:0046872">
    <property type="term" value="F:metal ion binding"/>
    <property type="evidence" value="ECO:0007669"/>
    <property type="project" value="UniProtKB-KW"/>
</dbReference>